<dbReference type="InterPro" id="IPR058624">
    <property type="entry name" value="MdtA-like_HH"/>
</dbReference>
<dbReference type="Pfam" id="PF25954">
    <property type="entry name" value="Beta-barrel_RND_2"/>
    <property type="match status" value="1"/>
</dbReference>
<dbReference type="RefSeq" id="WP_045987390.1">
    <property type="nucleotide sequence ID" value="NZ_CP063052.1"/>
</dbReference>
<evidence type="ECO:0000259" key="2">
    <source>
        <dbReference type="Pfam" id="PF25876"/>
    </source>
</evidence>
<feature type="domain" description="Multidrug resistance protein MdtA-like alpha-helical hairpin" evidence="2">
    <location>
        <begin position="74"/>
        <end position="140"/>
    </location>
</feature>
<evidence type="ECO:0008006" key="5">
    <source>
        <dbReference type="Google" id="ProtNLM"/>
    </source>
</evidence>
<name>A0A837G2L3_9VIBR</name>
<organism evidence="4">
    <name type="scientific">Vibrio coralliilyticus</name>
    <dbReference type="NCBI Taxonomy" id="190893"/>
    <lineage>
        <taxon>Bacteria</taxon>
        <taxon>Pseudomonadati</taxon>
        <taxon>Pseudomonadota</taxon>
        <taxon>Gammaproteobacteria</taxon>
        <taxon>Vibrionales</taxon>
        <taxon>Vibrionaceae</taxon>
        <taxon>Vibrio</taxon>
    </lineage>
</organism>
<dbReference type="GO" id="GO:1990281">
    <property type="term" value="C:efflux pump complex"/>
    <property type="evidence" value="ECO:0007669"/>
    <property type="project" value="TreeGrafter"/>
</dbReference>
<evidence type="ECO:0000313" key="4">
    <source>
        <dbReference type="EMBL" id="KJY67049.1"/>
    </source>
</evidence>
<comment type="caution">
    <text evidence="4">The sequence shown here is derived from an EMBL/GenBank/DDBJ whole genome shotgun (WGS) entry which is preliminary data.</text>
</comment>
<dbReference type="Gene3D" id="1.10.287.470">
    <property type="entry name" value="Helix hairpin bin"/>
    <property type="match status" value="1"/>
</dbReference>
<dbReference type="Gene3D" id="2.40.30.170">
    <property type="match status" value="1"/>
</dbReference>
<dbReference type="NCBIfam" id="TIGR01730">
    <property type="entry name" value="RND_mfp"/>
    <property type="match status" value="1"/>
</dbReference>
<sequence>MNIKLSILAIAGILITGPALAIELIGQVQSKHRQSIVAEVDGVVESALLEPGDLIGKNQVLARIKVQDFRFEVAKKKASLELAQANLQLTKATFERYQELVSKKSLSANELDIAKAEYLNARANVDLAKIELEEAEQDLSDTKITSNIEGFVVSRSAESGDWVSQGDLLYQLVNIDTLTIRLLASEHDMKELNVGQPIEVWTETAPDNRIQSTIKRIGVEMDTETRAYPIEIEVDNPGFHLKPGMSVYATTPLPSNSISANAQD</sequence>
<evidence type="ECO:0000256" key="1">
    <source>
        <dbReference type="ARBA" id="ARBA00009477"/>
    </source>
</evidence>
<comment type="similarity">
    <text evidence="1">Belongs to the membrane fusion protein (MFP) (TC 8.A.1) family.</text>
</comment>
<dbReference type="EMBL" id="JXXR01000029">
    <property type="protein sequence ID" value="KJY67049.1"/>
    <property type="molecule type" value="Genomic_DNA"/>
</dbReference>
<dbReference type="InterPro" id="IPR006143">
    <property type="entry name" value="RND_pump_MFP"/>
</dbReference>
<dbReference type="Gene3D" id="2.40.50.100">
    <property type="match status" value="1"/>
</dbReference>
<dbReference type="Pfam" id="PF25876">
    <property type="entry name" value="HH_MFP_RND"/>
    <property type="match status" value="1"/>
</dbReference>
<accession>A0A837G2L3</accession>
<protein>
    <recommendedName>
        <fullName evidence="5">Efflux transporter periplasmic adaptor subunit</fullName>
    </recommendedName>
</protein>
<reference evidence="4" key="1">
    <citation type="journal article" date="2015" name="BMC Genomics">
        <title>Genome mining reveals unlocked bioactive potential of marine Gram-negative bacteria.</title>
        <authorList>
            <person name="Machado H."/>
            <person name="Sonnenschein E.C."/>
            <person name="Melchiorsen J."/>
            <person name="Gram L."/>
        </authorList>
    </citation>
    <scope>NUCLEOTIDE SEQUENCE</scope>
    <source>
        <strain evidence="4">S2052</strain>
    </source>
</reference>
<evidence type="ECO:0000259" key="3">
    <source>
        <dbReference type="Pfam" id="PF25954"/>
    </source>
</evidence>
<feature type="domain" description="CusB-like beta-barrel" evidence="3">
    <location>
        <begin position="185"/>
        <end position="250"/>
    </location>
</feature>
<dbReference type="GO" id="GO:0015562">
    <property type="term" value="F:efflux transmembrane transporter activity"/>
    <property type="evidence" value="ECO:0007669"/>
    <property type="project" value="TreeGrafter"/>
</dbReference>
<gene>
    <name evidence="4" type="ORF">TW71_23005</name>
</gene>
<dbReference type="PANTHER" id="PTHR30469">
    <property type="entry name" value="MULTIDRUG RESISTANCE PROTEIN MDTA"/>
    <property type="match status" value="1"/>
</dbReference>
<dbReference type="SUPFAM" id="SSF111369">
    <property type="entry name" value="HlyD-like secretion proteins"/>
    <property type="match status" value="1"/>
</dbReference>
<dbReference type="AlphaFoldDB" id="A0A837G2L3"/>
<proteinExistence type="inferred from homology"/>
<dbReference type="InterPro" id="IPR058792">
    <property type="entry name" value="Beta-barrel_RND_2"/>
</dbReference>